<keyword evidence="2" id="KW-0472">Membrane</keyword>
<accession>A0A6L5Y0D9</accession>
<dbReference type="Proteomes" id="UP000482209">
    <property type="component" value="Unassembled WGS sequence"/>
</dbReference>
<evidence type="ECO:0000256" key="2">
    <source>
        <dbReference type="SAM" id="Phobius"/>
    </source>
</evidence>
<proteinExistence type="predicted"/>
<reference evidence="3 4" key="1">
    <citation type="submission" date="2019-08" db="EMBL/GenBank/DDBJ databases">
        <title>In-depth cultivation of the pig gut microbiome towards novel bacterial diversity and tailored functional studies.</title>
        <authorList>
            <person name="Wylensek D."/>
            <person name="Hitch T.C.A."/>
            <person name="Clavel T."/>
        </authorList>
    </citation>
    <scope>NUCLEOTIDE SEQUENCE [LARGE SCALE GENOMIC DNA]</scope>
    <source>
        <strain evidence="3 4">WCA-693-APC-MOT-I</strain>
    </source>
</reference>
<name>A0A6L5Y0D9_9FIRM</name>
<evidence type="ECO:0000313" key="4">
    <source>
        <dbReference type="Proteomes" id="UP000482209"/>
    </source>
</evidence>
<dbReference type="AlphaFoldDB" id="A0A6L5Y0D9"/>
<sequence length="246" mass="27282">MFEKKVSEEQKKKMNKEAKQASKRERKAEGDSSKIVSTLKVIVLPLLFAGIVVCAIYLAMQQKQAQDDLKTTVVCMKEDVAANTYVSVDDIDKYFTTVKVQLEAVPENAIKSVGELSKDGFYIEDAMKKSQMVLTDNLASKDEVMDKYLSGYEVTSFDAQNFADGVNGSLRRGDIVDVYALDPATELLTLYAENVYVAEVYDNSGNKITEPDGIATAFTVWVTPEEVESLNLAVVYGGVQMYLKTE</sequence>
<evidence type="ECO:0000256" key="1">
    <source>
        <dbReference type="SAM" id="MobiDB-lite"/>
    </source>
</evidence>
<keyword evidence="2" id="KW-0812">Transmembrane</keyword>
<comment type="caution">
    <text evidence="3">The sequence shown here is derived from an EMBL/GenBank/DDBJ whole genome shotgun (WGS) entry which is preliminary data.</text>
</comment>
<dbReference type="EMBL" id="VUMT01000016">
    <property type="protein sequence ID" value="MSS64297.1"/>
    <property type="molecule type" value="Genomic_DNA"/>
</dbReference>
<keyword evidence="2" id="KW-1133">Transmembrane helix</keyword>
<feature type="transmembrane region" description="Helical" evidence="2">
    <location>
        <begin position="41"/>
        <end position="60"/>
    </location>
</feature>
<evidence type="ECO:0000313" key="3">
    <source>
        <dbReference type="EMBL" id="MSS64297.1"/>
    </source>
</evidence>
<dbReference type="RefSeq" id="WP_154519690.1">
    <property type="nucleotide sequence ID" value="NZ_VUMT01000016.1"/>
</dbReference>
<organism evidence="3 4">
    <name type="scientific">Velocimicrobium porci</name>
    <dbReference type="NCBI Taxonomy" id="2606634"/>
    <lineage>
        <taxon>Bacteria</taxon>
        <taxon>Bacillati</taxon>
        <taxon>Bacillota</taxon>
        <taxon>Clostridia</taxon>
        <taxon>Lachnospirales</taxon>
        <taxon>Lachnospiraceae</taxon>
        <taxon>Velocimicrobium</taxon>
    </lineage>
</organism>
<gene>
    <name evidence="3" type="ORF">FYJ58_10500</name>
</gene>
<keyword evidence="4" id="KW-1185">Reference proteome</keyword>
<protein>
    <submittedName>
        <fullName evidence="3">Uncharacterized protein</fullName>
    </submittedName>
</protein>
<feature type="region of interest" description="Disordered" evidence="1">
    <location>
        <begin position="1"/>
        <end position="27"/>
    </location>
</feature>